<evidence type="ECO:0000256" key="10">
    <source>
        <dbReference type="ARBA" id="ARBA00022840"/>
    </source>
</evidence>
<dbReference type="Proteomes" id="UP000190959">
    <property type="component" value="Unassembled WGS sequence"/>
</dbReference>
<dbReference type="EMBL" id="MWMH01000011">
    <property type="protein sequence ID" value="OOP70943.1"/>
    <property type="molecule type" value="Genomic_DNA"/>
</dbReference>
<evidence type="ECO:0000256" key="4">
    <source>
        <dbReference type="ARBA" id="ARBA00012438"/>
    </source>
</evidence>
<keyword evidence="10" id="KW-0067">ATP-binding</keyword>
<dbReference type="SUPFAM" id="SSF55874">
    <property type="entry name" value="ATPase domain of HSP90 chaperone/DNA topoisomerase II/histidine kinase"/>
    <property type="match status" value="1"/>
</dbReference>
<evidence type="ECO:0000256" key="16">
    <source>
        <dbReference type="SAM" id="Phobius"/>
    </source>
</evidence>
<keyword evidence="15" id="KW-0175">Coiled coil</keyword>
<dbReference type="InterPro" id="IPR036890">
    <property type="entry name" value="HATPase_C_sf"/>
</dbReference>
<dbReference type="Gene3D" id="1.10.287.130">
    <property type="match status" value="1"/>
</dbReference>
<keyword evidence="8" id="KW-0547">Nucleotide-binding</keyword>
<evidence type="ECO:0000256" key="5">
    <source>
        <dbReference type="ARBA" id="ARBA00022553"/>
    </source>
</evidence>
<feature type="domain" description="PAS" evidence="18">
    <location>
        <begin position="276"/>
        <end position="317"/>
    </location>
</feature>
<dbReference type="AlphaFoldDB" id="A0A1S9N0S8"/>
<feature type="domain" description="Histidine kinase" evidence="17">
    <location>
        <begin position="437"/>
        <end position="660"/>
    </location>
</feature>
<dbReference type="InterPro" id="IPR000014">
    <property type="entry name" value="PAS"/>
</dbReference>
<dbReference type="PROSITE" id="PS50112">
    <property type="entry name" value="PAS"/>
    <property type="match status" value="1"/>
</dbReference>
<evidence type="ECO:0000256" key="7">
    <source>
        <dbReference type="ARBA" id="ARBA00022692"/>
    </source>
</evidence>
<dbReference type="SMART" id="SM00388">
    <property type="entry name" value="HisKA"/>
    <property type="match status" value="1"/>
</dbReference>
<evidence type="ECO:0000256" key="14">
    <source>
        <dbReference type="ARBA" id="ARBA00074306"/>
    </source>
</evidence>
<dbReference type="GO" id="GO:0005524">
    <property type="term" value="F:ATP binding"/>
    <property type="evidence" value="ECO:0007669"/>
    <property type="project" value="UniProtKB-KW"/>
</dbReference>
<evidence type="ECO:0000259" key="19">
    <source>
        <dbReference type="PROSITE" id="PS50113"/>
    </source>
</evidence>
<evidence type="ECO:0000256" key="6">
    <source>
        <dbReference type="ARBA" id="ARBA00022679"/>
    </source>
</evidence>
<dbReference type="PROSITE" id="PS50109">
    <property type="entry name" value="HIS_KIN"/>
    <property type="match status" value="1"/>
</dbReference>
<evidence type="ECO:0000259" key="17">
    <source>
        <dbReference type="PROSITE" id="PS50109"/>
    </source>
</evidence>
<comment type="subcellular location">
    <subcellularLocation>
        <location evidence="2">Membrane</location>
    </subcellularLocation>
</comment>
<evidence type="ECO:0000256" key="13">
    <source>
        <dbReference type="ARBA" id="ARBA00023136"/>
    </source>
</evidence>
<dbReference type="Gene3D" id="3.30.565.10">
    <property type="entry name" value="Histidine kinase-like ATPase, C-terminal domain"/>
    <property type="match status" value="1"/>
</dbReference>
<evidence type="ECO:0000313" key="21">
    <source>
        <dbReference type="Proteomes" id="UP000190959"/>
    </source>
</evidence>
<dbReference type="PRINTS" id="PR00344">
    <property type="entry name" value="BCTRLSENSOR"/>
</dbReference>
<dbReference type="SMART" id="SM00387">
    <property type="entry name" value="HATPase_c"/>
    <property type="match status" value="1"/>
</dbReference>
<evidence type="ECO:0000256" key="12">
    <source>
        <dbReference type="ARBA" id="ARBA00023012"/>
    </source>
</evidence>
<dbReference type="CDD" id="cd16922">
    <property type="entry name" value="HATPase_EvgS-ArcB-TorS-like"/>
    <property type="match status" value="1"/>
</dbReference>
<dbReference type="InterPro" id="IPR003661">
    <property type="entry name" value="HisK_dim/P_dom"/>
</dbReference>
<dbReference type="InterPro" id="IPR004358">
    <property type="entry name" value="Sig_transdc_His_kin-like_C"/>
</dbReference>
<feature type="domain" description="PAC" evidence="19">
    <location>
        <begin position="351"/>
        <end position="401"/>
    </location>
</feature>
<feature type="transmembrane region" description="Helical" evidence="16">
    <location>
        <begin position="16"/>
        <end position="34"/>
    </location>
</feature>
<comment type="caution">
    <text evidence="20">The sequence shown here is derived from an EMBL/GenBank/DDBJ whole genome shotgun (WGS) entry which is preliminary data.</text>
</comment>
<evidence type="ECO:0000256" key="2">
    <source>
        <dbReference type="ARBA" id="ARBA00004370"/>
    </source>
</evidence>
<dbReference type="InterPro" id="IPR035965">
    <property type="entry name" value="PAS-like_dom_sf"/>
</dbReference>
<keyword evidence="9" id="KW-0418">Kinase</keyword>
<evidence type="ECO:0000256" key="15">
    <source>
        <dbReference type="SAM" id="Coils"/>
    </source>
</evidence>
<keyword evidence="5" id="KW-0597">Phosphoprotein</keyword>
<organism evidence="20 21">
    <name type="scientific">Clostridium beijerinckii</name>
    <name type="common">Clostridium MP</name>
    <dbReference type="NCBI Taxonomy" id="1520"/>
    <lineage>
        <taxon>Bacteria</taxon>
        <taxon>Bacillati</taxon>
        <taxon>Bacillota</taxon>
        <taxon>Clostridia</taxon>
        <taxon>Eubacteriales</taxon>
        <taxon>Clostridiaceae</taxon>
        <taxon>Clostridium</taxon>
    </lineage>
</organism>
<dbReference type="GO" id="GO:0000155">
    <property type="term" value="F:phosphorelay sensor kinase activity"/>
    <property type="evidence" value="ECO:0007669"/>
    <property type="project" value="InterPro"/>
</dbReference>
<evidence type="ECO:0000256" key="1">
    <source>
        <dbReference type="ARBA" id="ARBA00000085"/>
    </source>
</evidence>
<evidence type="ECO:0000256" key="3">
    <source>
        <dbReference type="ARBA" id="ARBA00006402"/>
    </source>
</evidence>
<dbReference type="InterPro" id="IPR003594">
    <property type="entry name" value="HATPase_dom"/>
</dbReference>
<evidence type="ECO:0000259" key="18">
    <source>
        <dbReference type="PROSITE" id="PS50112"/>
    </source>
</evidence>
<comment type="similarity">
    <text evidence="3">In the N-terminal section; belongs to the phytochrome family.</text>
</comment>
<dbReference type="RefSeq" id="WP_078117349.1">
    <property type="nucleotide sequence ID" value="NZ_MWMH01000011.1"/>
</dbReference>
<evidence type="ECO:0000313" key="20">
    <source>
        <dbReference type="EMBL" id="OOP70943.1"/>
    </source>
</evidence>
<name>A0A1S9N0S8_CLOBE</name>
<dbReference type="PANTHER" id="PTHR43047">
    <property type="entry name" value="TWO-COMPONENT HISTIDINE PROTEIN KINASE"/>
    <property type="match status" value="1"/>
</dbReference>
<dbReference type="InterPro" id="IPR036097">
    <property type="entry name" value="HisK_dim/P_sf"/>
</dbReference>
<keyword evidence="12" id="KW-0902">Two-component regulatory system</keyword>
<protein>
    <recommendedName>
        <fullName evidence="14">Circadian input-output histidine kinase CikA</fullName>
        <ecNumber evidence="4">2.7.13.3</ecNumber>
    </recommendedName>
</protein>
<keyword evidence="7 16" id="KW-0812">Transmembrane</keyword>
<reference evidence="20 21" key="1">
    <citation type="submission" date="2017-02" db="EMBL/GenBank/DDBJ databases">
        <title>Genome sequence of Clostridium beijerinckii Br21.</title>
        <authorList>
            <person name="Fonseca B.C."/>
            <person name="Guazzaroni M.E."/>
            <person name="Riano-Pachon D.M."/>
            <person name="Reginatto V."/>
        </authorList>
    </citation>
    <scope>NUCLEOTIDE SEQUENCE [LARGE SCALE GENOMIC DNA]</scope>
    <source>
        <strain evidence="20 21">Br21</strain>
    </source>
</reference>
<dbReference type="SUPFAM" id="SSF47384">
    <property type="entry name" value="Homodimeric domain of signal transducing histidine kinase"/>
    <property type="match status" value="1"/>
</dbReference>
<accession>A0A1S9N0S8</accession>
<dbReference type="CDD" id="cd00082">
    <property type="entry name" value="HisKA"/>
    <property type="match status" value="1"/>
</dbReference>
<dbReference type="EC" id="2.7.13.3" evidence="4"/>
<evidence type="ECO:0000256" key="9">
    <source>
        <dbReference type="ARBA" id="ARBA00022777"/>
    </source>
</evidence>
<dbReference type="Pfam" id="PF00512">
    <property type="entry name" value="HisKA"/>
    <property type="match status" value="1"/>
</dbReference>
<gene>
    <name evidence="20" type="ORF">CBEIBR21_23770</name>
</gene>
<evidence type="ECO:0000256" key="8">
    <source>
        <dbReference type="ARBA" id="ARBA00022741"/>
    </source>
</evidence>
<keyword evidence="11 16" id="KW-1133">Transmembrane helix</keyword>
<dbReference type="SUPFAM" id="SSF55785">
    <property type="entry name" value="PYP-like sensor domain (PAS domain)"/>
    <property type="match status" value="1"/>
</dbReference>
<comment type="catalytic activity">
    <reaction evidence="1">
        <text>ATP + protein L-histidine = ADP + protein N-phospho-L-histidine.</text>
        <dbReference type="EC" id="2.7.13.3"/>
    </reaction>
</comment>
<dbReference type="NCBIfam" id="TIGR00229">
    <property type="entry name" value="sensory_box"/>
    <property type="match status" value="1"/>
</dbReference>
<dbReference type="Pfam" id="PF02518">
    <property type="entry name" value="HATPase_c"/>
    <property type="match status" value="1"/>
</dbReference>
<keyword evidence="6" id="KW-0808">Transferase</keyword>
<sequence length="804" mass="92926">MKRKLMKILPNKIIRYNLVIIIITSALLILYSILQLSSSLQIINMNNENKMREEAYDNLQQYYNNIHDIEVVFLEYNSGFIPSIEELKSLLDKNEKITTDLINKNMYPSQTNEILKIQNYQEDIKKEILSYVKQGNLKDEENQERITNDLFTINLMVKSLYNNVLNDTRENSNIFVEKVKFNNKLLLILFLVIGVQVFIFYRFRALLKNRILFLQNKMAEFSNSINKERIEYPYLDEFNPVINGFNNMIDSLKFSFDKIKKQNIELNKSKDALAESEMKYRSIFENATEGIFQATINGILVTVNSGLIKMLGYSSKDELFTDTNGSIRDTYVNLNERDEIINIIKKTGDVKNFETKYYRKDRSIIDVSINAHIINVGNEELLEGIVRDITELKIAEDKYKKLNKQLEKRVIERTKELEIAKEKAESANNAKSEFIANISHEIRTPLNAVIGFSELLSTMVAGKEERGYLKSIKTAGRSLLILINDILDISKIEANMLKIQYDMVNPYVVFNEIEEVFQLDFNTKNLKFIKDIDNSLPTCLILDEVRIRQILVNIIGNAMKFTDEGYIKLSARKVCRDKEYNKIDFIISIQDTGIGIPIDQQELIFESFRQQDGQSTRKYGGTGLGLSITKRLIEMMNGEIKVKSTIGEGSIFEIVLYEVSVPSKNIFIDNISDEKDKFSIVDNVELGNIVLNKATLKAESECNYFQEKTLKQIKGNKKLIERLRNEIMPKQETLKKVMHIGKIRELAEEIKQIGVEFKINDLITYGEELLEYGDDFDMNNIKAHLGKLSKLLVIFEGVSNDEES</sequence>
<dbReference type="GO" id="GO:0016020">
    <property type="term" value="C:membrane"/>
    <property type="evidence" value="ECO:0007669"/>
    <property type="project" value="UniProtKB-SubCell"/>
</dbReference>
<proteinExistence type="inferred from homology"/>
<dbReference type="PROSITE" id="PS50113">
    <property type="entry name" value="PAC"/>
    <property type="match status" value="1"/>
</dbReference>
<dbReference type="Pfam" id="PF13426">
    <property type="entry name" value="PAS_9"/>
    <property type="match status" value="1"/>
</dbReference>
<dbReference type="FunFam" id="3.30.565.10:FF:000010">
    <property type="entry name" value="Sensor histidine kinase RcsC"/>
    <property type="match status" value="1"/>
</dbReference>
<dbReference type="InterPro" id="IPR005467">
    <property type="entry name" value="His_kinase_dom"/>
</dbReference>
<dbReference type="FunFam" id="1.10.287.130:FF:000004">
    <property type="entry name" value="Ethylene receptor 1"/>
    <property type="match status" value="1"/>
</dbReference>
<dbReference type="PANTHER" id="PTHR43047:SF64">
    <property type="entry name" value="HISTIDINE KINASE CONTAINING CHEY-HOMOLOGOUS RECEIVER DOMAIN AND PAS DOMAIN-RELATED"/>
    <property type="match status" value="1"/>
</dbReference>
<dbReference type="Gene3D" id="3.30.450.20">
    <property type="entry name" value="PAS domain"/>
    <property type="match status" value="1"/>
</dbReference>
<evidence type="ECO:0000256" key="11">
    <source>
        <dbReference type="ARBA" id="ARBA00022989"/>
    </source>
</evidence>
<feature type="coiled-coil region" evidence="15">
    <location>
        <begin position="385"/>
        <end position="437"/>
    </location>
</feature>
<dbReference type="InterPro" id="IPR000700">
    <property type="entry name" value="PAS-assoc_C"/>
</dbReference>
<keyword evidence="13 16" id="KW-0472">Membrane</keyword>